<feature type="compositionally biased region" description="Pro residues" evidence="11">
    <location>
        <begin position="343"/>
        <end position="361"/>
    </location>
</feature>
<evidence type="ECO:0000256" key="10">
    <source>
        <dbReference type="PROSITE-ProRule" id="PRU00703"/>
    </source>
</evidence>
<comment type="similarity">
    <text evidence="3 9">Belongs to the SDS23 family.</text>
</comment>
<feature type="region of interest" description="Disordered" evidence="11">
    <location>
        <begin position="336"/>
        <end position="392"/>
    </location>
</feature>
<dbReference type="PANTHER" id="PTHR13780">
    <property type="entry name" value="AMP-ACTIVATED PROTEIN KINASE, GAMMA REGULATORY SUBUNIT"/>
    <property type="match status" value="1"/>
</dbReference>
<dbReference type="Gene3D" id="3.10.580.10">
    <property type="entry name" value="CBS-domain"/>
    <property type="match status" value="2"/>
</dbReference>
<evidence type="ECO:0000313" key="14">
    <source>
        <dbReference type="Proteomes" id="UP000799772"/>
    </source>
</evidence>
<evidence type="ECO:0000256" key="8">
    <source>
        <dbReference type="ARBA" id="ARBA00023122"/>
    </source>
</evidence>
<evidence type="ECO:0000256" key="1">
    <source>
        <dbReference type="ARBA" id="ARBA00002656"/>
    </source>
</evidence>
<dbReference type="Pfam" id="PF00571">
    <property type="entry name" value="CBS"/>
    <property type="match status" value="2"/>
</dbReference>
<evidence type="ECO:0000256" key="5">
    <source>
        <dbReference type="ARBA" id="ARBA00020584"/>
    </source>
</evidence>
<feature type="domain" description="CBS" evidence="12">
    <location>
        <begin position="144"/>
        <end position="207"/>
    </location>
</feature>
<dbReference type="GO" id="GO:0030071">
    <property type="term" value="P:regulation of mitotic metaphase/anaphase transition"/>
    <property type="evidence" value="ECO:0007669"/>
    <property type="project" value="InterPro"/>
</dbReference>
<keyword evidence="14" id="KW-1185">Reference proteome</keyword>
<feature type="compositionally biased region" description="Polar residues" evidence="11">
    <location>
        <begin position="469"/>
        <end position="478"/>
    </location>
</feature>
<dbReference type="GO" id="GO:0004865">
    <property type="term" value="F:protein serine/threonine phosphatase inhibitor activity"/>
    <property type="evidence" value="ECO:0007669"/>
    <property type="project" value="TreeGrafter"/>
</dbReference>
<keyword evidence="8 10" id="KW-0129">CBS domain</keyword>
<feature type="compositionally biased region" description="Polar residues" evidence="11">
    <location>
        <begin position="379"/>
        <end position="389"/>
    </location>
</feature>
<dbReference type="SMART" id="SM00116">
    <property type="entry name" value="CBS"/>
    <property type="match status" value="2"/>
</dbReference>
<dbReference type="PIRSF" id="PIRSF018148">
    <property type="entry name" value="UCP018148_CBS_YBR214w"/>
    <property type="match status" value="1"/>
</dbReference>
<feature type="domain" description="CBS" evidence="12">
    <location>
        <begin position="224"/>
        <end position="281"/>
    </location>
</feature>
<dbReference type="Proteomes" id="UP000799772">
    <property type="component" value="Unassembled WGS sequence"/>
</dbReference>
<comment type="subcellular location">
    <subcellularLocation>
        <location evidence="2 9">Cytoplasm</location>
    </subcellularLocation>
</comment>
<dbReference type="GO" id="GO:0042149">
    <property type="term" value="P:cellular response to glucose starvation"/>
    <property type="evidence" value="ECO:0007669"/>
    <property type="project" value="UniProtKB-UniRule"/>
</dbReference>
<evidence type="ECO:0000259" key="12">
    <source>
        <dbReference type="PROSITE" id="PS51371"/>
    </source>
</evidence>
<dbReference type="InterPro" id="IPR000644">
    <property type="entry name" value="CBS_dom"/>
</dbReference>
<evidence type="ECO:0000256" key="3">
    <source>
        <dbReference type="ARBA" id="ARBA00006624"/>
    </source>
</evidence>
<dbReference type="InterPro" id="IPR016711">
    <property type="entry name" value="Ssd23"/>
</dbReference>
<evidence type="ECO:0000313" key="13">
    <source>
        <dbReference type="EMBL" id="KAF2096701.1"/>
    </source>
</evidence>
<comment type="function">
    <text evidence="1 9">Involved in DNA replication and cell separation.</text>
</comment>
<name>A0A9P4M3G7_9PEZI</name>
<dbReference type="EMBL" id="ML978129">
    <property type="protein sequence ID" value="KAF2096701.1"/>
    <property type="molecule type" value="Genomic_DNA"/>
</dbReference>
<evidence type="ECO:0000256" key="4">
    <source>
        <dbReference type="ARBA" id="ARBA00014106"/>
    </source>
</evidence>
<accession>A0A9P4M3G7</accession>
<proteinExistence type="inferred from homology"/>
<evidence type="ECO:0000256" key="11">
    <source>
        <dbReference type="SAM" id="MobiDB-lite"/>
    </source>
</evidence>
<evidence type="ECO:0000256" key="6">
    <source>
        <dbReference type="ARBA" id="ARBA00022490"/>
    </source>
</evidence>
<reference evidence="13" key="1">
    <citation type="journal article" date="2020" name="Stud. Mycol.">
        <title>101 Dothideomycetes genomes: a test case for predicting lifestyles and emergence of pathogens.</title>
        <authorList>
            <person name="Haridas S."/>
            <person name="Albert R."/>
            <person name="Binder M."/>
            <person name="Bloem J."/>
            <person name="Labutti K."/>
            <person name="Salamov A."/>
            <person name="Andreopoulos B."/>
            <person name="Baker S."/>
            <person name="Barry K."/>
            <person name="Bills G."/>
            <person name="Bluhm B."/>
            <person name="Cannon C."/>
            <person name="Castanera R."/>
            <person name="Culley D."/>
            <person name="Daum C."/>
            <person name="Ezra D."/>
            <person name="Gonzalez J."/>
            <person name="Henrissat B."/>
            <person name="Kuo A."/>
            <person name="Liang C."/>
            <person name="Lipzen A."/>
            <person name="Lutzoni F."/>
            <person name="Magnuson J."/>
            <person name="Mondo S."/>
            <person name="Nolan M."/>
            <person name="Ohm R."/>
            <person name="Pangilinan J."/>
            <person name="Park H.-J."/>
            <person name="Ramirez L."/>
            <person name="Alfaro M."/>
            <person name="Sun H."/>
            <person name="Tritt A."/>
            <person name="Yoshinaga Y."/>
            <person name="Zwiers L.-H."/>
            <person name="Turgeon B."/>
            <person name="Goodwin S."/>
            <person name="Spatafora J."/>
            <person name="Crous P."/>
            <person name="Grigoriev I."/>
        </authorList>
    </citation>
    <scope>NUCLEOTIDE SEQUENCE</scope>
    <source>
        <strain evidence="13">CBS 133067</strain>
    </source>
</reference>
<dbReference type="CDD" id="cd02205">
    <property type="entry name" value="CBS_pair_SF"/>
    <property type="match status" value="1"/>
</dbReference>
<dbReference type="PANTHER" id="PTHR13780:SF36">
    <property type="entry name" value="CBS DOMAIN-CONTAINING PROTEIN"/>
    <property type="match status" value="1"/>
</dbReference>
<dbReference type="GO" id="GO:0005737">
    <property type="term" value="C:cytoplasm"/>
    <property type="evidence" value="ECO:0007669"/>
    <property type="project" value="UniProtKB-SubCell"/>
</dbReference>
<gene>
    <name evidence="13" type="ORF">NA57DRAFT_67349</name>
</gene>
<dbReference type="AlphaFoldDB" id="A0A9P4M3G7"/>
<keyword evidence="7" id="KW-0677">Repeat</keyword>
<dbReference type="PROSITE" id="PS51371">
    <property type="entry name" value="CBS"/>
    <property type="match status" value="2"/>
</dbReference>
<dbReference type="OrthoDB" id="449052at2759"/>
<feature type="region of interest" description="Disordered" evidence="11">
    <location>
        <begin position="418"/>
        <end position="478"/>
    </location>
</feature>
<organism evidence="13 14">
    <name type="scientific">Rhizodiscina lignyota</name>
    <dbReference type="NCBI Taxonomy" id="1504668"/>
    <lineage>
        <taxon>Eukaryota</taxon>
        <taxon>Fungi</taxon>
        <taxon>Dikarya</taxon>
        <taxon>Ascomycota</taxon>
        <taxon>Pezizomycotina</taxon>
        <taxon>Dothideomycetes</taxon>
        <taxon>Pleosporomycetidae</taxon>
        <taxon>Aulographales</taxon>
        <taxon>Rhizodiscinaceae</taxon>
        <taxon>Rhizodiscina</taxon>
    </lineage>
</organism>
<evidence type="ECO:0000256" key="7">
    <source>
        <dbReference type="ARBA" id="ARBA00022737"/>
    </source>
</evidence>
<dbReference type="InterPro" id="IPR050511">
    <property type="entry name" value="AMPK_gamma/SDS23_families"/>
</dbReference>
<evidence type="ECO:0000256" key="2">
    <source>
        <dbReference type="ARBA" id="ARBA00004496"/>
    </source>
</evidence>
<evidence type="ECO:0000256" key="9">
    <source>
        <dbReference type="PIRNR" id="PIRNR018148"/>
    </source>
</evidence>
<comment type="caution">
    <text evidence="13">The sequence shown here is derived from an EMBL/GenBank/DDBJ whole genome shotgun (WGS) entry which is preliminary data.</text>
</comment>
<dbReference type="SUPFAM" id="SSF54631">
    <property type="entry name" value="CBS-domain pair"/>
    <property type="match status" value="2"/>
</dbReference>
<sequence length="478" mass="52059">MTEALRGPPGSPRAHRQPSLSQQAFQDLLNNPPVGQREDSRFVGRDWRTIQAHELIALEEVRFVEMDTSVEDATNLLIEKGAPNVVLIRENTDSTVAISTFDYNDLNAYLLLVVGLARPEPWQLSHFNEITRMARASEPIPLRMVKDLGRKEPLVKLPSSSSLTKAVEIFGSGIHRIIITKDGSDDVLGIITQLRLVRFFWEHGRNFPAIDQLYHQRLRDLSLGSQSVFAINGDKPLTEALELMHNESITSLPVLDNQSNVIGNISHVDVRLLTKSTSLPLLRSSCIHFISVILTERGVNDGADPYPVFHVNPFSTLAHTVAKLVATRSHRMWIVDEPSPSSSGPPTPALTPAALVPPPNPLSGNTPVTGNPSAGMPHTPQNPGNSTLTAAAVPGSSMSGRLTGVVSLTDILNLFAKASGLSPHDPNETRRQRRRSSSASFRRSMDSDVSAGRSVRSESESLKGGPVSRTASISGRPR</sequence>
<dbReference type="InterPro" id="IPR046342">
    <property type="entry name" value="CBS_dom_sf"/>
</dbReference>
<protein>
    <recommendedName>
        <fullName evidence="4">Protein SDS23</fullName>
    </recommendedName>
    <alternativeName>
        <fullName evidence="5">Protein sds23</fullName>
    </alternativeName>
</protein>
<keyword evidence="6 9" id="KW-0963">Cytoplasm</keyword>